<dbReference type="AlphaFoldDB" id="A0A9D4C834"/>
<dbReference type="Proteomes" id="UP000828390">
    <property type="component" value="Unassembled WGS sequence"/>
</dbReference>
<evidence type="ECO:0000313" key="1">
    <source>
        <dbReference type="EMBL" id="KAH3718975.1"/>
    </source>
</evidence>
<proteinExistence type="predicted"/>
<name>A0A9D4C834_DREPO</name>
<comment type="caution">
    <text evidence="1">The sequence shown here is derived from an EMBL/GenBank/DDBJ whole genome shotgun (WGS) entry which is preliminary data.</text>
</comment>
<dbReference type="EMBL" id="JAIWYP010000013">
    <property type="protein sequence ID" value="KAH3718975.1"/>
    <property type="molecule type" value="Genomic_DNA"/>
</dbReference>
<protein>
    <submittedName>
        <fullName evidence="1">Uncharacterized protein</fullName>
    </submittedName>
</protein>
<gene>
    <name evidence="1" type="ORF">DPMN_061803</name>
</gene>
<evidence type="ECO:0000313" key="2">
    <source>
        <dbReference type="Proteomes" id="UP000828390"/>
    </source>
</evidence>
<keyword evidence="2" id="KW-1185">Reference proteome</keyword>
<sequence>MIKFGFQHISLMILEFSDQTPTEPRDKLPVKRSMIPSDASEEIDLTNNAAKQNLSSMLIV</sequence>
<organism evidence="1 2">
    <name type="scientific">Dreissena polymorpha</name>
    <name type="common">Zebra mussel</name>
    <name type="synonym">Mytilus polymorpha</name>
    <dbReference type="NCBI Taxonomy" id="45954"/>
    <lineage>
        <taxon>Eukaryota</taxon>
        <taxon>Metazoa</taxon>
        <taxon>Spiralia</taxon>
        <taxon>Lophotrochozoa</taxon>
        <taxon>Mollusca</taxon>
        <taxon>Bivalvia</taxon>
        <taxon>Autobranchia</taxon>
        <taxon>Heteroconchia</taxon>
        <taxon>Euheterodonta</taxon>
        <taxon>Imparidentia</taxon>
        <taxon>Neoheterodontei</taxon>
        <taxon>Myida</taxon>
        <taxon>Dreissenoidea</taxon>
        <taxon>Dreissenidae</taxon>
        <taxon>Dreissena</taxon>
    </lineage>
</organism>
<accession>A0A9D4C834</accession>
<reference evidence="1" key="1">
    <citation type="journal article" date="2019" name="bioRxiv">
        <title>The Genome of the Zebra Mussel, Dreissena polymorpha: A Resource for Invasive Species Research.</title>
        <authorList>
            <person name="McCartney M.A."/>
            <person name="Auch B."/>
            <person name="Kono T."/>
            <person name="Mallez S."/>
            <person name="Zhang Y."/>
            <person name="Obille A."/>
            <person name="Becker A."/>
            <person name="Abrahante J.E."/>
            <person name="Garbe J."/>
            <person name="Badalamenti J.P."/>
            <person name="Herman A."/>
            <person name="Mangelson H."/>
            <person name="Liachko I."/>
            <person name="Sullivan S."/>
            <person name="Sone E.D."/>
            <person name="Koren S."/>
            <person name="Silverstein K.A.T."/>
            <person name="Beckman K.B."/>
            <person name="Gohl D.M."/>
        </authorList>
    </citation>
    <scope>NUCLEOTIDE SEQUENCE</scope>
    <source>
        <strain evidence="1">Duluth1</strain>
        <tissue evidence="1">Whole animal</tissue>
    </source>
</reference>
<reference evidence="1" key="2">
    <citation type="submission" date="2020-11" db="EMBL/GenBank/DDBJ databases">
        <authorList>
            <person name="McCartney M.A."/>
            <person name="Auch B."/>
            <person name="Kono T."/>
            <person name="Mallez S."/>
            <person name="Becker A."/>
            <person name="Gohl D.M."/>
            <person name="Silverstein K.A.T."/>
            <person name="Koren S."/>
            <person name="Bechman K.B."/>
            <person name="Herman A."/>
            <person name="Abrahante J.E."/>
            <person name="Garbe J."/>
        </authorList>
    </citation>
    <scope>NUCLEOTIDE SEQUENCE</scope>
    <source>
        <strain evidence="1">Duluth1</strain>
        <tissue evidence="1">Whole animal</tissue>
    </source>
</reference>